<name>A0A1R3WUV5_9RHOB</name>
<reference evidence="2 3" key="1">
    <citation type="submission" date="2017-01" db="EMBL/GenBank/DDBJ databases">
        <authorList>
            <person name="Mah S.A."/>
            <person name="Swanson W.J."/>
            <person name="Moy G.W."/>
            <person name="Vacquier V.D."/>
        </authorList>
    </citation>
    <scope>NUCLEOTIDE SEQUENCE [LARGE SCALE GENOMIC DNA]</scope>
    <source>
        <strain evidence="2 3">DSM 21219</strain>
    </source>
</reference>
<proteinExistence type="predicted"/>
<evidence type="ECO:0000313" key="2">
    <source>
        <dbReference type="EMBL" id="SIT81769.1"/>
    </source>
</evidence>
<dbReference type="RefSeq" id="WP_076649211.1">
    <property type="nucleotide sequence ID" value="NZ_DAIPDV010000031.1"/>
</dbReference>
<evidence type="ECO:0008006" key="4">
    <source>
        <dbReference type="Google" id="ProtNLM"/>
    </source>
</evidence>
<keyword evidence="1" id="KW-0175">Coiled coil</keyword>
<evidence type="ECO:0000313" key="3">
    <source>
        <dbReference type="Proteomes" id="UP000192455"/>
    </source>
</evidence>
<dbReference type="AlphaFoldDB" id="A0A1R3WUV5"/>
<dbReference type="OrthoDB" id="7392124at2"/>
<keyword evidence="3" id="KW-1185">Reference proteome</keyword>
<sequence>MHTRNKIFDDISQLMTSAAGVAQGAREEAETAMKSLIERWLADRDLITREEFEAVRLMAEKAREENARLEARIATLEARR</sequence>
<accession>A0A1R3WUV5</accession>
<protein>
    <recommendedName>
        <fullName evidence="4">BMFP domain-containing protein YqiC</fullName>
    </recommendedName>
</protein>
<evidence type="ECO:0000256" key="1">
    <source>
        <dbReference type="SAM" id="Coils"/>
    </source>
</evidence>
<feature type="coiled-coil region" evidence="1">
    <location>
        <begin position="52"/>
        <end position="79"/>
    </location>
</feature>
<dbReference type="Proteomes" id="UP000192455">
    <property type="component" value="Unassembled WGS sequence"/>
</dbReference>
<gene>
    <name evidence="2" type="ORF">SAMN05421849_1542</name>
</gene>
<dbReference type="STRING" id="515897.SAMN05421849_1542"/>
<organism evidence="2 3">
    <name type="scientific">Pontibaca methylaminivorans</name>
    <dbReference type="NCBI Taxonomy" id="515897"/>
    <lineage>
        <taxon>Bacteria</taxon>
        <taxon>Pseudomonadati</taxon>
        <taxon>Pseudomonadota</taxon>
        <taxon>Alphaproteobacteria</taxon>
        <taxon>Rhodobacterales</taxon>
        <taxon>Roseobacteraceae</taxon>
        <taxon>Pontibaca</taxon>
    </lineage>
</organism>
<dbReference type="EMBL" id="FTPS01000001">
    <property type="protein sequence ID" value="SIT81769.1"/>
    <property type="molecule type" value="Genomic_DNA"/>
</dbReference>
<dbReference type="InterPro" id="IPR007475">
    <property type="entry name" value="UbiK"/>
</dbReference>
<dbReference type="Pfam" id="PF04380">
    <property type="entry name" value="BMFP"/>
    <property type="match status" value="1"/>
</dbReference>